<evidence type="ECO:0000313" key="15">
    <source>
        <dbReference type="Proteomes" id="UP000677234"/>
    </source>
</evidence>
<keyword evidence="3" id="KW-0813">Transport</keyword>
<dbReference type="EMBL" id="CP066308">
    <property type="protein sequence ID" value="QQE74155.1"/>
    <property type="molecule type" value="Genomic_DNA"/>
</dbReference>
<keyword evidence="15" id="KW-1185">Reference proteome</keyword>
<sequence length="106" mass="11698">MAAIKATDNTLDQIIRNNKVVLVDFWAPWCGPCRMMAPVLDQLAAEADKEAVIVKVNVDENPVSAIKHHIQGIPTLKLFVNGKETTTFVGVQPLNKLKALIMQYAN</sequence>
<dbReference type="InterPro" id="IPR013766">
    <property type="entry name" value="Thioredoxin_domain"/>
</dbReference>
<dbReference type="InterPro" id="IPR036249">
    <property type="entry name" value="Thioredoxin-like_sf"/>
</dbReference>
<keyword evidence="5 10" id="KW-1015">Disulfide bond</keyword>
<dbReference type="Proteomes" id="UP000677234">
    <property type="component" value="Chromosome"/>
</dbReference>
<dbReference type="PROSITE" id="PS00194">
    <property type="entry name" value="THIOREDOXIN_1"/>
    <property type="match status" value="1"/>
</dbReference>
<evidence type="ECO:0000256" key="3">
    <source>
        <dbReference type="ARBA" id="ARBA00022448"/>
    </source>
</evidence>
<accession>A0A7T5EK74</accession>
<feature type="site" description="Deprotonates C-terminal active site Cys" evidence="9">
    <location>
        <position position="24"/>
    </location>
</feature>
<evidence type="ECO:0000256" key="7">
    <source>
        <dbReference type="NCBIfam" id="TIGR01068"/>
    </source>
</evidence>
<dbReference type="Gene3D" id="3.40.30.10">
    <property type="entry name" value="Glutaredoxin"/>
    <property type="match status" value="1"/>
</dbReference>
<dbReference type="PROSITE" id="PS51352">
    <property type="entry name" value="THIOREDOXIN_2"/>
    <property type="match status" value="1"/>
</dbReference>
<dbReference type="CDD" id="cd02947">
    <property type="entry name" value="TRX_family"/>
    <property type="match status" value="1"/>
</dbReference>
<name>A0A7T5EK74_9BACL</name>
<dbReference type="NCBIfam" id="TIGR01068">
    <property type="entry name" value="thioredoxin"/>
    <property type="match status" value="1"/>
</dbReference>
<dbReference type="PANTHER" id="PTHR45663">
    <property type="entry name" value="GEO12009P1"/>
    <property type="match status" value="1"/>
</dbReference>
<evidence type="ECO:0000256" key="8">
    <source>
        <dbReference type="PIRNR" id="PIRNR000077"/>
    </source>
</evidence>
<feature type="site" description="Contributes to redox potential value" evidence="9">
    <location>
        <position position="31"/>
    </location>
</feature>
<dbReference type="EMBL" id="CP073708">
    <property type="protein sequence ID" value="QUO43780.1"/>
    <property type="molecule type" value="Genomic_DNA"/>
</dbReference>
<evidence type="ECO:0000256" key="9">
    <source>
        <dbReference type="PIRSR" id="PIRSR000077-1"/>
    </source>
</evidence>
<dbReference type="PANTHER" id="PTHR45663:SF11">
    <property type="entry name" value="GEO12009P1"/>
    <property type="match status" value="1"/>
</dbReference>
<feature type="disulfide bond" description="Redox-active" evidence="10">
    <location>
        <begin position="30"/>
        <end position="33"/>
    </location>
</feature>
<evidence type="ECO:0000259" key="11">
    <source>
        <dbReference type="PROSITE" id="PS51352"/>
    </source>
</evidence>
<evidence type="ECO:0000313" key="12">
    <source>
        <dbReference type="EMBL" id="QQE74155.1"/>
    </source>
</evidence>
<dbReference type="FunFam" id="3.40.30.10:FF:000001">
    <property type="entry name" value="Thioredoxin"/>
    <property type="match status" value="1"/>
</dbReference>
<dbReference type="GO" id="GO:0045454">
    <property type="term" value="P:cell redox homeostasis"/>
    <property type="evidence" value="ECO:0007669"/>
    <property type="project" value="TreeGrafter"/>
</dbReference>
<keyword evidence="6 10" id="KW-0676">Redox-active center</keyword>
<evidence type="ECO:0000256" key="6">
    <source>
        <dbReference type="ARBA" id="ARBA00023284"/>
    </source>
</evidence>
<dbReference type="InterPro" id="IPR005746">
    <property type="entry name" value="Thioredoxin"/>
</dbReference>
<dbReference type="Pfam" id="PF00085">
    <property type="entry name" value="Thioredoxin"/>
    <property type="match status" value="1"/>
</dbReference>
<feature type="active site" description="Nucleophile" evidence="9">
    <location>
        <position position="33"/>
    </location>
</feature>
<dbReference type="SUPFAM" id="SSF52833">
    <property type="entry name" value="Thioredoxin-like"/>
    <property type="match status" value="1"/>
</dbReference>
<keyword evidence="4" id="KW-0249">Electron transport</keyword>
<feature type="active site" description="Nucleophile" evidence="9">
    <location>
        <position position="30"/>
    </location>
</feature>
<dbReference type="GO" id="GO:0015035">
    <property type="term" value="F:protein-disulfide reductase activity"/>
    <property type="evidence" value="ECO:0007669"/>
    <property type="project" value="UniProtKB-UniRule"/>
</dbReference>
<reference evidence="13" key="2">
    <citation type="submission" date="2021-04" db="EMBL/GenBank/DDBJ databases">
        <title>Brevibacillus composti FJAT-54423, complete genome.</title>
        <authorList>
            <person name="Tang R."/>
        </authorList>
    </citation>
    <scope>NUCLEOTIDE SEQUENCE</scope>
    <source>
        <strain evidence="13">FJAT-54424</strain>
    </source>
</reference>
<evidence type="ECO:0000256" key="2">
    <source>
        <dbReference type="ARBA" id="ARBA00020570"/>
    </source>
</evidence>
<protein>
    <recommendedName>
        <fullName evidence="2 7">Thioredoxin</fullName>
    </recommendedName>
</protein>
<evidence type="ECO:0000256" key="10">
    <source>
        <dbReference type="PIRSR" id="PIRSR000077-4"/>
    </source>
</evidence>
<feature type="domain" description="Thioredoxin" evidence="11">
    <location>
        <begin position="1"/>
        <end position="106"/>
    </location>
</feature>
<reference evidence="12 14" key="1">
    <citation type="submission" date="2020-12" db="EMBL/GenBank/DDBJ databases">
        <title>strain FJAT-54423T represents a novel species of the genus Brevibacillus.</title>
        <authorList>
            <person name="Tang R."/>
        </authorList>
    </citation>
    <scope>NUCLEOTIDE SEQUENCE [LARGE SCALE GENOMIC DNA]</scope>
    <source>
        <strain evidence="12 14">FJAT-54423</strain>
    </source>
</reference>
<proteinExistence type="inferred from homology"/>
<dbReference type="KEGG" id="bcop:JD108_20370"/>
<dbReference type="PRINTS" id="PR00421">
    <property type="entry name" value="THIOREDOXIN"/>
</dbReference>
<evidence type="ECO:0000313" key="13">
    <source>
        <dbReference type="EMBL" id="QUO43780.1"/>
    </source>
</evidence>
<feature type="site" description="Contributes to redox potential value" evidence="9">
    <location>
        <position position="32"/>
    </location>
</feature>
<evidence type="ECO:0000256" key="4">
    <source>
        <dbReference type="ARBA" id="ARBA00022982"/>
    </source>
</evidence>
<dbReference type="InterPro" id="IPR017937">
    <property type="entry name" value="Thioredoxin_CS"/>
</dbReference>
<gene>
    <name evidence="12" type="primary">trxA</name>
    <name evidence="12" type="ORF">JD108_20370</name>
    <name evidence="13" type="ORF">KDJ56_20305</name>
</gene>
<evidence type="ECO:0000256" key="5">
    <source>
        <dbReference type="ARBA" id="ARBA00023157"/>
    </source>
</evidence>
<organism evidence="12 14">
    <name type="scientific">Brevibacillus composti</name>
    <dbReference type="NCBI Taxonomy" id="2796470"/>
    <lineage>
        <taxon>Bacteria</taxon>
        <taxon>Bacillati</taxon>
        <taxon>Bacillota</taxon>
        <taxon>Bacilli</taxon>
        <taxon>Bacillales</taxon>
        <taxon>Paenibacillaceae</taxon>
        <taxon>Brevibacillus</taxon>
    </lineage>
</organism>
<dbReference type="Proteomes" id="UP000595847">
    <property type="component" value="Chromosome"/>
</dbReference>
<dbReference type="GO" id="GO:0005829">
    <property type="term" value="C:cytosol"/>
    <property type="evidence" value="ECO:0007669"/>
    <property type="project" value="TreeGrafter"/>
</dbReference>
<comment type="similarity">
    <text evidence="1 8">Belongs to the thioredoxin family.</text>
</comment>
<evidence type="ECO:0000313" key="14">
    <source>
        <dbReference type="Proteomes" id="UP000595847"/>
    </source>
</evidence>
<dbReference type="PIRSF" id="PIRSF000077">
    <property type="entry name" value="Thioredoxin"/>
    <property type="match status" value="1"/>
</dbReference>
<dbReference type="AlphaFoldDB" id="A0A7T5EK74"/>
<evidence type="ECO:0000256" key="1">
    <source>
        <dbReference type="ARBA" id="ARBA00008987"/>
    </source>
</evidence>